<dbReference type="Pfam" id="PF13304">
    <property type="entry name" value="AAA_21"/>
    <property type="match status" value="1"/>
</dbReference>
<dbReference type="GO" id="GO:0016887">
    <property type="term" value="F:ATP hydrolysis activity"/>
    <property type="evidence" value="ECO:0007669"/>
    <property type="project" value="InterPro"/>
</dbReference>
<dbReference type="Gene3D" id="3.40.50.300">
    <property type="entry name" value="P-loop containing nucleotide triphosphate hydrolases"/>
    <property type="match status" value="1"/>
</dbReference>
<gene>
    <name evidence="2" type="ORF">ENT99_05880</name>
    <name evidence="3" type="ORF">ENU31_00645</name>
</gene>
<reference evidence="3" key="1">
    <citation type="journal article" date="2020" name="mSystems">
        <title>Genome- and Community-Level Interaction Insights into Carbon Utilization and Element Cycling Functions of Hydrothermarchaeota in Hydrothermal Sediment.</title>
        <authorList>
            <person name="Zhou Z."/>
            <person name="Liu Y."/>
            <person name="Xu W."/>
            <person name="Pan J."/>
            <person name="Luo Z.H."/>
            <person name="Li M."/>
        </authorList>
    </citation>
    <scope>NUCLEOTIDE SEQUENCE [LARGE SCALE GENOMIC DNA]</scope>
    <source>
        <strain evidence="2">SpSt-629</strain>
        <strain evidence="3">SpSt-658</strain>
    </source>
</reference>
<dbReference type="SUPFAM" id="SSF52540">
    <property type="entry name" value="P-loop containing nucleoside triphosphate hydrolases"/>
    <property type="match status" value="1"/>
</dbReference>
<protein>
    <recommendedName>
        <fullName evidence="1">ATPase AAA-type core domain-containing protein</fullName>
    </recommendedName>
</protein>
<dbReference type="EMBL" id="DTCA01000026">
    <property type="protein sequence ID" value="HGM06905.1"/>
    <property type="molecule type" value="Genomic_DNA"/>
</dbReference>
<evidence type="ECO:0000259" key="1">
    <source>
        <dbReference type="Pfam" id="PF13304"/>
    </source>
</evidence>
<dbReference type="InterPro" id="IPR027417">
    <property type="entry name" value="P-loop_NTPase"/>
</dbReference>
<name>A0A7C4GYN6_9CREN</name>
<dbReference type="EMBL" id="DTAU01000112">
    <property type="protein sequence ID" value="HFQ79211.1"/>
    <property type="molecule type" value="Genomic_DNA"/>
</dbReference>
<feature type="domain" description="ATPase AAA-type core" evidence="1">
    <location>
        <begin position="154"/>
        <end position="262"/>
    </location>
</feature>
<dbReference type="AlphaFoldDB" id="A0A7C4GYN6"/>
<comment type="caution">
    <text evidence="3">The sequence shown here is derived from an EMBL/GenBank/DDBJ whole genome shotgun (WGS) entry which is preliminary data.</text>
</comment>
<sequence length="319" mass="36175">MMQEHYTVDNILKVKVEVGSLLRGELFIDGIAVLIGPPRSGKSLLLRLMYDTLYYAEKKVQPMDLSLIASEIIKDNEVIKMDIEGVAEVVCNNIESRGTCDVNPYTEYIPKPLYIPSSVEDIIKYGYIPPFEPFMEFLNLVNLLKIGFVDINNEDMKKIIDAISQHDKMLRSVSLRTVRSRLYEELSDRIIPIELSSSAVVKLGFLEEAMVRGLLKRYGVVLMDEPESNLHPTEVLRLALLMHCIARRSKVVVVTHDFLFLDAVTRPEKLNSIFATNIEPANVRLYILRDGAIHEINKVSSIIKGYTDDILKLYGISGD</sequence>
<dbReference type="GO" id="GO:0005524">
    <property type="term" value="F:ATP binding"/>
    <property type="evidence" value="ECO:0007669"/>
    <property type="project" value="InterPro"/>
</dbReference>
<proteinExistence type="predicted"/>
<accession>A0A7C4GYN6</accession>
<evidence type="ECO:0000313" key="3">
    <source>
        <dbReference type="EMBL" id="HGM06905.1"/>
    </source>
</evidence>
<organism evidence="3">
    <name type="scientific">Ignisphaera aggregans</name>
    <dbReference type="NCBI Taxonomy" id="334771"/>
    <lineage>
        <taxon>Archaea</taxon>
        <taxon>Thermoproteota</taxon>
        <taxon>Thermoprotei</taxon>
        <taxon>Desulfurococcales</taxon>
        <taxon>Desulfurococcaceae</taxon>
        <taxon>Ignisphaera</taxon>
    </lineage>
</organism>
<evidence type="ECO:0000313" key="2">
    <source>
        <dbReference type="EMBL" id="HFQ79211.1"/>
    </source>
</evidence>
<dbReference type="InterPro" id="IPR003959">
    <property type="entry name" value="ATPase_AAA_core"/>
</dbReference>